<dbReference type="InterPro" id="IPR003018">
    <property type="entry name" value="GAF"/>
</dbReference>
<gene>
    <name evidence="3" type="ORF">FJZ47_23945</name>
</gene>
<dbReference type="InterPro" id="IPR029016">
    <property type="entry name" value="GAF-like_dom_sf"/>
</dbReference>
<dbReference type="Pfam" id="PF13185">
    <property type="entry name" value="GAF_2"/>
    <property type="match status" value="1"/>
</dbReference>
<feature type="non-terminal residue" evidence="3">
    <location>
        <position position="652"/>
    </location>
</feature>
<dbReference type="SMART" id="SM00065">
    <property type="entry name" value="GAF"/>
    <property type="match status" value="1"/>
</dbReference>
<proteinExistence type="predicted"/>
<evidence type="ECO:0000313" key="3">
    <source>
        <dbReference type="EMBL" id="MBM3226829.1"/>
    </source>
</evidence>
<reference evidence="3" key="1">
    <citation type="submission" date="2019-03" db="EMBL/GenBank/DDBJ databases">
        <title>Lake Tanganyika Metagenome-Assembled Genomes (MAGs).</title>
        <authorList>
            <person name="Tran P."/>
        </authorList>
    </citation>
    <scope>NUCLEOTIDE SEQUENCE</scope>
    <source>
        <strain evidence="3">K_DeepCast_65m_m2_066</strain>
    </source>
</reference>
<protein>
    <submittedName>
        <fullName evidence="3">GAF domain-containing protein</fullName>
    </submittedName>
</protein>
<feature type="domain" description="HAMP" evidence="2">
    <location>
        <begin position="342"/>
        <end position="397"/>
    </location>
</feature>
<dbReference type="SUPFAM" id="SSF55781">
    <property type="entry name" value="GAF domain-like"/>
    <property type="match status" value="2"/>
</dbReference>
<comment type="caution">
    <text evidence="3">The sequence shown here is derived from an EMBL/GenBank/DDBJ whole genome shotgun (WGS) entry which is preliminary data.</text>
</comment>
<sequence>MQALNGIANAALASVLMQHVPFSRWTGRGTDAMQFSLRQSIIHLLMTFVLFPALILMVSNGYGALADLEHGIHTELEAAATKRAQDTHLWFQQRLQALTPLSQSPTPLTVPMLRPRLQVLKQALPDLVTVVVTNKTGVPIMAFAGNDMHSEAVTGHTSVSPTLLQDVHTTLHPVMTEMHLDRSGQIPVVTVLFPLVVTQQVQGVLAVTLDVRPLAEMLETGTPSHQIQMTLLGRNGRVITRTHRGPEALQVTNLPRKESMRLLAGSTYQWLPSTGTTPAIGRWARSFYLCTVEVPGWLPGTLVAAVPAVMYQPQLLRFYTRQLLLTLGLALLAFALAAFLGRRLAAPLTRLAEATTNLPDRLLQQRAVFWPSSAVTDIEALAGNFRSMVDVVQRNVAEIQHTNETLELRVHDRTQELLEANVKLSREIGERSQAEELLAERTERLEVARGVTSEITRELDLTRLLQLITQRAVELVRGTSGVTYLWDETTQTLVPHAWHGLGDWMAEVRVGLGEGVTGMVAQRREGVMVNDDQMSPTAGPLFAILSEPLRYRDRLLGVLTVNNEGTGRIFGASERDLLLLFAAQAAIAIENARLYEALETRFARLRTLTRLNQLISSSLDIKAVLSEIAQAAATLMEASTVNFWIADSATQT</sequence>
<dbReference type="Proteomes" id="UP000712673">
    <property type="component" value="Unassembled WGS sequence"/>
</dbReference>
<evidence type="ECO:0000256" key="1">
    <source>
        <dbReference type="SAM" id="Phobius"/>
    </source>
</evidence>
<keyword evidence="1" id="KW-1133">Transmembrane helix</keyword>
<dbReference type="EMBL" id="VGLS01001067">
    <property type="protein sequence ID" value="MBM3226829.1"/>
    <property type="molecule type" value="Genomic_DNA"/>
</dbReference>
<keyword evidence="1" id="KW-0472">Membrane</keyword>
<evidence type="ECO:0000313" key="4">
    <source>
        <dbReference type="Proteomes" id="UP000712673"/>
    </source>
</evidence>
<keyword evidence="1" id="KW-0812">Transmembrane</keyword>
<dbReference type="GO" id="GO:0016020">
    <property type="term" value="C:membrane"/>
    <property type="evidence" value="ECO:0007669"/>
    <property type="project" value="InterPro"/>
</dbReference>
<accession>A0A938B561</accession>
<evidence type="ECO:0000259" key="2">
    <source>
        <dbReference type="PROSITE" id="PS50885"/>
    </source>
</evidence>
<dbReference type="GO" id="GO:0007165">
    <property type="term" value="P:signal transduction"/>
    <property type="evidence" value="ECO:0007669"/>
    <property type="project" value="InterPro"/>
</dbReference>
<dbReference type="AlphaFoldDB" id="A0A938B561"/>
<organism evidence="3 4">
    <name type="scientific">Tectimicrobiota bacterium</name>
    <dbReference type="NCBI Taxonomy" id="2528274"/>
    <lineage>
        <taxon>Bacteria</taxon>
        <taxon>Pseudomonadati</taxon>
        <taxon>Nitrospinota/Tectimicrobiota group</taxon>
        <taxon>Candidatus Tectimicrobiota</taxon>
    </lineage>
</organism>
<dbReference type="InterPro" id="IPR003660">
    <property type="entry name" value="HAMP_dom"/>
</dbReference>
<feature type="transmembrane region" description="Helical" evidence="1">
    <location>
        <begin position="323"/>
        <end position="341"/>
    </location>
</feature>
<dbReference type="Gene3D" id="6.10.340.10">
    <property type="match status" value="1"/>
</dbReference>
<dbReference type="PROSITE" id="PS50885">
    <property type="entry name" value="HAMP"/>
    <property type="match status" value="1"/>
</dbReference>
<name>A0A938B561_UNCTE</name>
<dbReference type="Gene3D" id="3.30.450.40">
    <property type="match status" value="2"/>
</dbReference>
<feature type="transmembrane region" description="Helical" evidence="1">
    <location>
        <begin position="41"/>
        <end position="62"/>
    </location>
</feature>